<proteinExistence type="inferred from homology"/>
<comment type="subcellular location">
    <subcellularLocation>
        <location evidence="1">Nucleus</location>
    </subcellularLocation>
</comment>
<keyword evidence="4" id="KW-1185">Reference proteome</keyword>
<dbReference type="Gene3D" id="6.10.140.1450">
    <property type="match status" value="1"/>
</dbReference>
<feature type="domain" description="RNA polymerase III Rpc82 C -terminal" evidence="2">
    <location>
        <begin position="194"/>
        <end position="277"/>
    </location>
</feature>
<keyword evidence="1" id="KW-0539">Nucleus</keyword>
<dbReference type="Proteomes" id="UP001497623">
    <property type="component" value="Unassembled WGS sequence"/>
</dbReference>
<comment type="similarity">
    <text evidence="1">Belongs to the eukaryotic RPC3/POLR3C RNA polymerase subunit family.</text>
</comment>
<dbReference type="EMBL" id="CAXKWB010080685">
    <property type="protein sequence ID" value="CAL4205103.1"/>
    <property type="molecule type" value="Genomic_DNA"/>
</dbReference>
<feature type="non-terminal residue" evidence="3">
    <location>
        <position position="509"/>
    </location>
</feature>
<evidence type="ECO:0000313" key="3">
    <source>
        <dbReference type="EMBL" id="CAL4205103.1"/>
    </source>
</evidence>
<comment type="caution">
    <text evidence="3">The sequence shown here is derived from an EMBL/GenBank/DDBJ whole genome shotgun (WGS) entry which is preliminary data.</text>
</comment>
<dbReference type="InterPro" id="IPR039748">
    <property type="entry name" value="RPC3"/>
</dbReference>
<keyword evidence="1" id="KW-0240">DNA-directed RNA polymerase</keyword>
<evidence type="ECO:0000313" key="4">
    <source>
        <dbReference type="Proteomes" id="UP001497623"/>
    </source>
</evidence>
<dbReference type="GO" id="GO:0006351">
    <property type="term" value="P:DNA-templated transcription"/>
    <property type="evidence" value="ECO:0007669"/>
    <property type="project" value="InterPro"/>
</dbReference>
<accession>A0AAV2SNR3</accession>
<name>A0AAV2SNR3_MEGNR</name>
<dbReference type="InterPro" id="IPR008806">
    <property type="entry name" value="RNA_pol_III_Rpc82_C"/>
</dbReference>
<dbReference type="Gene3D" id="1.10.10.10">
    <property type="entry name" value="Winged helix-like DNA-binding domain superfamily/Winged helix DNA-binding domain"/>
    <property type="match status" value="1"/>
</dbReference>
<keyword evidence="1" id="KW-0804">Transcription</keyword>
<dbReference type="AlphaFoldDB" id="A0AAV2SNR3"/>
<evidence type="ECO:0000259" key="2">
    <source>
        <dbReference type="Pfam" id="PF05645"/>
    </source>
</evidence>
<evidence type="ECO:0000256" key="1">
    <source>
        <dbReference type="RuleBase" id="RU367076"/>
    </source>
</evidence>
<dbReference type="GO" id="GO:0003697">
    <property type="term" value="F:single-stranded DNA binding"/>
    <property type="evidence" value="ECO:0007669"/>
    <property type="project" value="UniProtKB-UniRule"/>
</dbReference>
<protein>
    <recommendedName>
        <fullName evidence="1">DNA-directed RNA polymerase III subunit RPC3</fullName>
        <shortName evidence="1">RNA polymerase III subunit C3</shortName>
    </recommendedName>
</protein>
<dbReference type="GO" id="GO:0005666">
    <property type="term" value="C:RNA polymerase III complex"/>
    <property type="evidence" value="ECO:0007669"/>
    <property type="project" value="UniProtKB-UniRule"/>
</dbReference>
<comment type="subunit">
    <text evidence="1">Component of the RNA polymerase III (Pol III) complex consisting of 17 subunits.</text>
</comment>
<dbReference type="PANTHER" id="PTHR12949:SF0">
    <property type="entry name" value="DNA-DIRECTED RNA POLYMERASE III SUBUNIT RPC3"/>
    <property type="match status" value="1"/>
</dbReference>
<dbReference type="Pfam" id="PF05645">
    <property type="entry name" value="RNA_pol_Rpc82"/>
    <property type="match status" value="1"/>
</dbReference>
<organism evidence="3 4">
    <name type="scientific">Meganyctiphanes norvegica</name>
    <name type="common">Northern krill</name>
    <name type="synonym">Thysanopoda norvegica</name>
    <dbReference type="NCBI Taxonomy" id="48144"/>
    <lineage>
        <taxon>Eukaryota</taxon>
        <taxon>Metazoa</taxon>
        <taxon>Ecdysozoa</taxon>
        <taxon>Arthropoda</taxon>
        <taxon>Crustacea</taxon>
        <taxon>Multicrustacea</taxon>
        <taxon>Malacostraca</taxon>
        <taxon>Eumalacostraca</taxon>
        <taxon>Eucarida</taxon>
        <taxon>Euphausiacea</taxon>
        <taxon>Euphausiidae</taxon>
        <taxon>Meganyctiphanes</taxon>
    </lineage>
</organism>
<reference evidence="3 4" key="1">
    <citation type="submission" date="2024-05" db="EMBL/GenBank/DDBJ databases">
        <authorList>
            <person name="Wallberg A."/>
        </authorList>
    </citation>
    <scope>NUCLEOTIDE SEQUENCE [LARGE SCALE GENOMIC DNA]</scope>
</reference>
<dbReference type="PANTHER" id="PTHR12949">
    <property type="entry name" value="RNA POLYMERASE III DNA DIRECTED -RELATED"/>
    <property type="match status" value="1"/>
</dbReference>
<dbReference type="InterPro" id="IPR036388">
    <property type="entry name" value="WH-like_DNA-bd_sf"/>
</dbReference>
<sequence>MLFKTASLCNAIVNHGAYSWVPCVGHTVSKIVNKALKVNKVETLVGKVKNILKLLAECHLIHAKQGRVLVVACLGTTLTIVRPRIKYIQLHKFRSDTKLLCQVLQCQEAEETPQHYVVRTCSGLCQKQGNVLRTGRYWDTLKMLSLFHPIPSCYCQYLPTPSDARAYGPPVEQAYAHFPSELLDLKALQQDIKLRMNGNKNPEVVHKDSDVLWRINYEKFHMEFRDQEIRNSLVRRVDPLAGECLGAVLKVSYTRSDPWAPTMNVVTASEVRDQLKDLKYLDQYLKILEPKFFFCKKNKISEANHAFDKVDHDILLQKVAKHKIKENIEDSFSSYDTRISRKITSRKINGQDDRECISTRVAIVLSYLLKGPKGTFIPFKEGKKSIFSTPLKFGFLFVLDLCPLMVVKMLLEWCYKALYNLVVQREMRCQENRRLLEKRTRVDTIVENLKATGGTEEQIQEVEEMVTPAEREIVEQVLATQDRLFESETGLDDTMFILQKYPYIQILHI</sequence>
<dbReference type="Pfam" id="PF20912">
    <property type="entry name" value="RPC3_helical"/>
    <property type="match status" value="1"/>
</dbReference>
<gene>
    <name evidence="3" type="ORF">MNOR_LOCUS37900</name>
</gene>
<comment type="function">
    <text evidence="1">DNA-dependent RNA polymerase catalyzes the transcription of DNA into RNA using the four ribonucleoside triphosphates as substrates. Specific core component of RNA polymerase III which synthesizes small RNAs, such as 5S rRNA and tRNAs.</text>
</comment>